<gene>
    <name evidence="2" type="ORF">EYF80_021109</name>
</gene>
<dbReference type="AlphaFoldDB" id="A0A4Z2HSR9"/>
<comment type="caution">
    <text evidence="2">The sequence shown here is derived from an EMBL/GenBank/DDBJ whole genome shotgun (WGS) entry which is preliminary data.</text>
</comment>
<evidence type="ECO:0000256" key="1">
    <source>
        <dbReference type="SAM" id="MobiDB-lite"/>
    </source>
</evidence>
<reference evidence="2 3" key="1">
    <citation type="submission" date="2019-03" db="EMBL/GenBank/DDBJ databases">
        <title>First draft genome of Liparis tanakae, snailfish: a comprehensive survey of snailfish specific genes.</title>
        <authorList>
            <person name="Kim W."/>
            <person name="Song I."/>
            <person name="Jeong J.-H."/>
            <person name="Kim D."/>
            <person name="Kim S."/>
            <person name="Ryu S."/>
            <person name="Song J.Y."/>
            <person name="Lee S.K."/>
        </authorList>
    </citation>
    <scope>NUCLEOTIDE SEQUENCE [LARGE SCALE GENOMIC DNA]</scope>
    <source>
        <tissue evidence="2">Muscle</tissue>
    </source>
</reference>
<dbReference type="InterPro" id="IPR047234">
    <property type="entry name" value="GRAF_fam"/>
</dbReference>
<dbReference type="PANTHER" id="PTHR12552">
    <property type="entry name" value="OLIGOPHRENIN 1"/>
    <property type="match status" value="1"/>
</dbReference>
<dbReference type="EMBL" id="SRLO01000186">
    <property type="protein sequence ID" value="TNN68700.1"/>
    <property type="molecule type" value="Genomic_DNA"/>
</dbReference>
<dbReference type="Proteomes" id="UP000314294">
    <property type="component" value="Unassembled WGS sequence"/>
</dbReference>
<name>A0A4Z2HSR9_9TELE</name>
<dbReference type="OrthoDB" id="3183924at2759"/>
<evidence type="ECO:0000313" key="3">
    <source>
        <dbReference type="Proteomes" id="UP000314294"/>
    </source>
</evidence>
<dbReference type="PANTHER" id="PTHR12552:SF3">
    <property type="entry name" value="RHO GTPASE-ACTIVATING PROTEIN 42"/>
    <property type="match status" value="1"/>
</dbReference>
<sequence length="157" mass="16788">MRGALHGRLLQKHEPRAGPTVMTENTHSALCRLCATPSEGSGEREPKLCATATPAAGKAQRELSMGNANAKMSIVYIVCGNLSAAVQKFSQSLQEFQFECIGDAETDDEVNIALLCKWTQMSEMMHGSPCEAISADNDVTVFGKRGGPAAVKWPYAG</sequence>
<feature type="region of interest" description="Disordered" evidence="1">
    <location>
        <begin position="1"/>
        <end position="22"/>
    </location>
</feature>
<dbReference type="GO" id="GO:0005096">
    <property type="term" value="F:GTPase activator activity"/>
    <property type="evidence" value="ECO:0007669"/>
    <property type="project" value="InterPro"/>
</dbReference>
<accession>A0A4Z2HSR9</accession>
<organism evidence="2 3">
    <name type="scientific">Liparis tanakae</name>
    <name type="common">Tanaka's snailfish</name>
    <dbReference type="NCBI Taxonomy" id="230148"/>
    <lineage>
        <taxon>Eukaryota</taxon>
        <taxon>Metazoa</taxon>
        <taxon>Chordata</taxon>
        <taxon>Craniata</taxon>
        <taxon>Vertebrata</taxon>
        <taxon>Euteleostomi</taxon>
        <taxon>Actinopterygii</taxon>
        <taxon>Neopterygii</taxon>
        <taxon>Teleostei</taxon>
        <taxon>Neoteleostei</taxon>
        <taxon>Acanthomorphata</taxon>
        <taxon>Eupercaria</taxon>
        <taxon>Perciformes</taxon>
        <taxon>Cottioidei</taxon>
        <taxon>Cottales</taxon>
        <taxon>Liparidae</taxon>
        <taxon>Liparis</taxon>
    </lineage>
</organism>
<protein>
    <submittedName>
        <fullName evidence="2">Rho GTPase-activating protein 42</fullName>
    </submittedName>
</protein>
<evidence type="ECO:0000313" key="2">
    <source>
        <dbReference type="EMBL" id="TNN68700.1"/>
    </source>
</evidence>
<keyword evidence="3" id="KW-1185">Reference proteome</keyword>
<proteinExistence type="predicted"/>